<dbReference type="EMBL" id="QGNW01000002">
    <property type="protein sequence ID" value="RVX22760.1"/>
    <property type="molecule type" value="Genomic_DNA"/>
</dbReference>
<reference evidence="2 3" key="1">
    <citation type="journal article" date="2018" name="PLoS Genet.">
        <title>Population sequencing reveals clonal diversity and ancestral inbreeding in the grapevine cultivar Chardonnay.</title>
        <authorList>
            <person name="Roach M.J."/>
            <person name="Johnson D.L."/>
            <person name="Bohlmann J."/>
            <person name="van Vuuren H.J."/>
            <person name="Jones S.J."/>
            <person name="Pretorius I.S."/>
            <person name="Schmidt S.A."/>
            <person name="Borneman A.R."/>
        </authorList>
    </citation>
    <scope>NUCLEOTIDE SEQUENCE [LARGE SCALE GENOMIC DNA]</scope>
    <source>
        <strain evidence="3">cv. Chardonnay</strain>
        <tissue evidence="2">Leaf</tissue>
    </source>
</reference>
<sequence>MLKAFATLDVSTHLFKVHFTMKLTYRTLPYDDDDNDVDIQGADADITESGGTPSGDTRNKAQWDDDCPWRFELIALWSEKWFENSLEMAELENASPHEAEKWIVFPNLSSHLVDDLRENTMGFSSQLHLLVNALDMSFEAQFMEDFCIRISLLYSSFWFEAVEKSGSDNLKSSMVIPPPTVLDRVLKDLFHDGVESPDLTKAEHKSSRAIKGAPLGSLFAQFCLHSLWFGNCNIRAIASLWIEFVREVRWCWEESQPLPHMAASGVIDLSTCLINQKLKMVVIVQLFQST</sequence>
<dbReference type="InterPro" id="IPR045700">
    <property type="entry name" value="Rab3GAP1"/>
</dbReference>
<protein>
    <submittedName>
        <fullName evidence="2">Uncharacterized protein</fullName>
    </submittedName>
</protein>
<proteinExistence type="predicted"/>
<evidence type="ECO:0000256" key="1">
    <source>
        <dbReference type="SAM" id="MobiDB-lite"/>
    </source>
</evidence>
<dbReference type="Proteomes" id="UP000288805">
    <property type="component" value="Unassembled WGS sequence"/>
</dbReference>
<organism evidence="2 3">
    <name type="scientific">Vitis vinifera</name>
    <name type="common">Grape</name>
    <dbReference type="NCBI Taxonomy" id="29760"/>
    <lineage>
        <taxon>Eukaryota</taxon>
        <taxon>Viridiplantae</taxon>
        <taxon>Streptophyta</taxon>
        <taxon>Embryophyta</taxon>
        <taxon>Tracheophyta</taxon>
        <taxon>Spermatophyta</taxon>
        <taxon>Magnoliopsida</taxon>
        <taxon>eudicotyledons</taxon>
        <taxon>Gunneridae</taxon>
        <taxon>Pentapetalae</taxon>
        <taxon>rosids</taxon>
        <taxon>Vitales</taxon>
        <taxon>Vitaceae</taxon>
        <taxon>Viteae</taxon>
        <taxon>Vitis</taxon>
    </lineage>
</organism>
<evidence type="ECO:0000313" key="2">
    <source>
        <dbReference type="EMBL" id="RVX22760.1"/>
    </source>
</evidence>
<dbReference type="PANTHER" id="PTHR21422:SF9">
    <property type="entry name" value="RAB3 GTPASE-ACTIVATING PROTEIN CATALYTIC SUBUNIT"/>
    <property type="match status" value="1"/>
</dbReference>
<accession>A0A438KNH7</accession>
<dbReference type="PANTHER" id="PTHR21422">
    <property type="entry name" value="RAB3 GTPASE-ACTIVATING PROTEIN CATALYTIC SUBUNIT"/>
    <property type="match status" value="1"/>
</dbReference>
<comment type="caution">
    <text evidence="2">The sequence shown here is derived from an EMBL/GenBank/DDBJ whole genome shotgun (WGS) entry which is preliminary data.</text>
</comment>
<dbReference type="AlphaFoldDB" id="A0A438KNH7"/>
<name>A0A438KNH7_VITVI</name>
<evidence type="ECO:0000313" key="3">
    <source>
        <dbReference type="Proteomes" id="UP000288805"/>
    </source>
</evidence>
<gene>
    <name evidence="2" type="ORF">CK203_008230</name>
</gene>
<dbReference type="GO" id="GO:0005096">
    <property type="term" value="F:GTPase activator activity"/>
    <property type="evidence" value="ECO:0007669"/>
    <property type="project" value="InterPro"/>
</dbReference>
<feature type="region of interest" description="Disordered" evidence="1">
    <location>
        <begin position="39"/>
        <end position="61"/>
    </location>
</feature>